<keyword evidence="6" id="KW-0675">Receptor</keyword>
<name>E4T5A1_PALPW</name>
<proteinExistence type="predicted"/>
<evidence type="ECO:0000313" key="7">
    <source>
        <dbReference type="Proteomes" id="UP000008718"/>
    </source>
</evidence>
<feature type="signal peptide" evidence="4">
    <location>
        <begin position="1"/>
        <end position="20"/>
    </location>
</feature>
<dbReference type="KEGG" id="ppn:Palpr_1756"/>
<dbReference type="AlphaFoldDB" id="E4T5A1"/>
<dbReference type="Proteomes" id="UP000008718">
    <property type="component" value="Chromosome"/>
</dbReference>
<keyword evidence="4" id="KW-0732">Signal</keyword>
<dbReference type="InterPro" id="IPR012910">
    <property type="entry name" value="Plug_dom"/>
</dbReference>
<evidence type="ECO:0000313" key="6">
    <source>
        <dbReference type="EMBL" id="ADQ79895.1"/>
    </source>
</evidence>
<feature type="chain" id="PRO_5003189063" evidence="4">
    <location>
        <begin position="21"/>
        <end position="715"/>
    </location>
</feature>
<dbReference type="InterPro" id="IPR008969">
    <property type="entry name" value="CarboxyPept-like_regulatory"/>
</dbReference>
<evidence type="ECO:0000256" key="3">
    <source>
        <dbReference type="ARBA" id="ARBA00023237"/>
    </source>
</evidence>
<dbReference type="Pfam" id="PF13715">
    <property type="entry name" value="CarbopepD_reg_2"/>
    <property type="match status" value="1"/>
</dbReference>
<gene>
    <name evidence="6" type="ordered locus">Palpr_1756</name>
</gene>
<reference evidence="6 7" key="2">
    <citation type="journal article" date="2011" name="Stand. Genomic Sci.">
        <title>Complete genome sequence of Paludibacter propionicigenes type strain (WB4).</title>
        <authorList>
            <person name="Gronow S."/>
            <person name="Munk C."/>
            <person name="Lapidus A."/>
            <person name="Nolan M."/>
            <person name="Lucas S."/>
            <person name="Hammon N."/>
            <person name="Deshpande S."/>
            <person name="Cheng J.F."/>
            <person name="Tapia R."/>
            <person name="Han C."/>
            <person name="Goodwin L."/>
            <person name="Pitluck S."/>
            <person name="Liolios K."/>
            <person name="Ivanova N."/>
            <person name="Mavromatis K."/>
            <person name="Mikhailova N."/>
            <person name="Pati A."/>
            <person name="Chen A."/>
            <person name="Palaniappan K."/>
            <person name="Land M."/>
            <person name="Hauser L."/>
            <person name="Chang Y.J."/>
            <person name="Jeffries C.D."/>
            <person name="Brambilla E."/>
            <person name="Rohde M."/>
            <person name="Goker M."/>
            <person name="Detter J.C."/>
            <person name="Woyke T."/>
            <person name="Bristow J."/>
            <person name="Eisen J.A."/>
            <person name="Markowitz V."/>
            <person name="Hugenholtz P."/>
            <person name="Kyrpides N.C."/>
            <person name="Klenk H.P."/>
        </authorList>
    </citation>
    <scope>NUCLEOTIDE SEQUENCE [LARGE SCALE GENOMIC DNA]</scope>
    <source>
        <strain evidence="7">DSM 17365 / JCM 13257 / WB4</strain>
    </source>
</reference>
<dbReference type="Gene3D" id="2.40.170.20">
    <property type="entry name" value="TonB-dependent receptor, beta-barrel domain"/>
    <property type="match status" value="1"/>
</dbReference>
<dbReference type="GO" id="GO:0009279">
    <property type="term" value="C:cell outer membrane"/>
    <property type="evidence" value="ECO:0007669"/>
    <property type="project" value="UniProtKB-SubCell"/>
</dbReference>
<keyword evidence="7" id="KW-1185">Reference proteome</keyword>
<evidence type="ECO:0000256" key="4">
    <source>
        <dbReference type="SAM" id="SignalP"/>
    </source>
</evidence>
<reference key="1">
    <citation type="submission" date="2010-11" db="EMBL/GenBank/DDBJ databases">
        <title>The complete genome of Paludibacter propionicigenes DSM 17365.</title>
        <authorList>
            <consortium name="US DOE Joint Genome Institute (JGI-PGF)"/>
            <person name="Lucas S."/>
            <person name="Copeland A."/>
            <person name="Lapidus A."/>
            <person name="Bruce D."/>
            <person name="Goodwin L."/>
            <person name="Pitluck S."/>
            <person name="Kyrpides N."/>
            <person name="Mavromatis K."/>
            <person name="Ivanova N."/>
            <person name="Munk A.C."/>
            <person name="Brettin T."/>
            <person name="Detter J.C."/>
            <person name="Han C."/>
            <person name="Tapia R."/>
            <person name="Land M."/>
            <person name="Hauser L."/>
            <person name="Markowitz V."/>
            <person name="Cheng J.-F."/>
            <person name="Hugenholtz P."/>
            <person name="Woyke T."/>
            <person name="Wu D."/>
            <person name="Gronow S."/>
            <person name="Wellnitz S."/>
            <person name="Brambilla E."/>
            <person name="Klenk H.-P."/>
            <person name="Eisen J.A."/>
        </authorList>
    </citation>
    <scope>NUCLEOTIDE SEQUENCE</scope>
    <source>
        <strain>WB4</strain>
    </source>
</reference>
<dbReference type="Gene3D" id="2.60.40.1120">
    <property type="entry name" value="Carboxypeptidase-like, regulatory domain"/>
    <property type="match status" value="1"/>
</dbReference>
<keyword evidence="2" id="KW-0472">Membrane</keyword>
<evidence type="ECO:0000256" key="2">
    <source>
        <dbReference type="ARBA" id="ARBA00023136"/>
    </source>
</evidence>
<evidence type="ECO:0000259" key="5">
    <source>
        <dbReference type="Pfam" id="PF07715"/>
    </source>
</evidence>
<dbReference type="RefSeq" id="WP_013445264.1">
    <property type="nucleotide sequence ID" value="NC_014734.1"/>
</dbReference>
<dbReference type="HOGENOM" id="CLU_020298_0_0_10"/>
<comment type="subcellular location">
    <subcellularLocation>
        <location evidence="1">Cell outer membrane</location>
    </subcellularLocation>
</comment>
<sequence length="715" mass="80216">MKKMFLFLLLFYVGVLSCFAQQFKVEGKVLNEQSRPLSNANVFIKGTIDGASTDSLGNFSFTTNKQSEMTLCVRMLGYAEFNTQISDKKSTSLVLNMKPDNITLDNVVVSAGNFRVKGNSQFGKMSAVDIVTTAGSTGDLYHSLRTLPGAQMVGESGKLFIRGGDSNESQTYIDEMHVLSPYTATSDNMPVRGRYSPFMFEGINFSTGASSSEYAQGLSSVLALNTKDVSPITKIGVNASSVGFSGGGTRAFEKGSVSLNLDYQNLKPYYSIVPNTYDWVKPYQLFSGSGQIRFNPNQTTVFKTFVGYDKTSFIQHIASSMNQPTRNLAFDDDNFYLNSTFQKTTESGYKIFAGAAFSLKNQHVDDALLATDSYRNKEWEIHLKTKVSKRFTDFLRLNFGIENFFRHNDIAYFYASTVHTDSINHSISALFASAIFNINSNLYAELSDRVEYTSINSMWRSNPRLSLTYNMNGVHFSGVVGQYTQLPDNKFLLTNSNLRTENCMQYVGGVYYETKNKVYRAETYYKKYNDLVLQQSTALTSDGYGYSKGLDLFFNDRALFKGFEYMLAYSFNLSKRKYLDYTELSTPQYATIHNATVSIKYNIPALKSILGVTNRFASGRPYHDPSKSGVMNSTTGFYNSVDLSLTYLVSQKVIIYTSATNLLGRQNTYNYNFANDATNPDRYVKTPVTDPSKHFFYIGIFITLSGKTAYDVSNF</sequence>
<dbReference type="STRING" id="694427.Palpr_1756"/>
<dbReference type="SUPFAM" id="SSF49464">
    <property type="entry name" value="Carboxypeptidase regulatory domain-like"/>
    <property type="match status" value="1"/>
</dbReference>
<dbReference type="InterPro" id="IPR036942">
    <property type="entry name" value="Beta-barrel_TonB_sf"/>
</dbReference>
<dbReference type="SUPFAM" id="SSF56935">
    <property type="entry name" value="Porins"/>
    <property type="match status" value="1"/>
</dbReference>
<dbReference type="eggNOG" id="COG4206">
    <property type="taxonomic scope" value="Bacteria"/>
</dbReference>
<dbReference type="Pfam" id="PF07715">
    <property type="entry name" value="Plug"/>
    <property type="match status" value="1"/>
</dbReference>
<feature type="domain" description="TonB-dependent receptor plug" evidence="5">
    <location>
        <begin position="137"/>
        <end position="217"/>
    </location>
</feature>
<protein>
    <submittedName>
        <fullName evidence="6">TonB-dependent receptor plug</fullName>
    </submittedName>
</protein>
<dbReference type="EMBL" id="CP002345">
    <property type="protein sequence ID" value="ADQ79895.1"/>
    <property type="molecule type" value="Genomic_DNA"/>
</dbReference>
<organism evidence="6 7">
    <name type="scientific">Paludibacter propionicigenes (strain DSM 17365 / JCM 13257 / WB4)</name>
    <dbReference type="NCBI Taxonomy" id="694427"/>
    <lineage>
        <taxon>Bacteria</taxon>
        <taxon>Pseudomonadati</taxon>
        <taxon>Bacteroidota</taxon>
        <taxon>Bacteroidia</taxon>
        <taxon>Bacteroidales</taxon>
        <taxon>Paludibacteraceae</taxon>
        <taxon>Paludibacter</taxon>
    </lineage>
</organism>
<keyword evidence="3" id="KW-0998">Cell outer membrane</keyword>
<evidence type="ECO:0000256" key="1">
    <source>
        <dbReference type="ARBA" id="ARBA00004442"/>
    </source>
</evidence>
<accession>E4T5A1</accession>
<dbReference type="PROSITE" id="PS51257">
    <property type="entry name" value="PROKAR_LIPOPROTEIN"/>
    <property type="match status" value="1"/>
</dbReference>